<dbReference type="KEGG" id="reu:Reut_A3135"/>
<dbReference type="SUPFAM" id="SSF53067">
    <property type="entry name" value="Actin-like ATPase domain"/>
    <property type="match status" value="2"/>
</dbReference>
<gene>
    <name evidence="2" type="ordered locus">Reut_A3135</name>
</gene>
<dbReference type="InterPro" id="IPR043129">
    <property type="entry name" value="ATPase_NBD"/>
</dbReference>
<dbReference type="CDD" id="cd24049">
    <property type="entry name" value="ASKHA_NBD_PilM"/>
    <property type="match status" value="1"/>
</dbReference>
<proteinExistence type="predicted"/>
<dbReference type="InterPro" id="IPR003494">
    <property type="entry name" value="SHS2_FtsA"/>
</dbReference>
<name>Q46WI8_CUPPJ</name>
<dbReference type="Gene3D" id="3.30.420.40">
    <property type="match status" value="2"/>
</dbReference>
<dbReference type="NCBIfam" id="TIGR01175">
    <property type="entry name" value="pilM"/>
    <property type="match status" value="1"/>
</dbReference>
<dbReference type="InterPro" id="IPR050696">
    <property type="entry name" value="FtsA/MreB"/>
</dbReference>
<dbReference type="Pfam" id="PF11104">
    <property type="entry name" value="PilM_2"/>
    <property type="match status" value="1"/>
</dbReference>
<dbReference type="AlphaFoldDB" id="Q46WI8"/>
<reference evidence="2" key="1">
    <citation type="submission" date="2005-08" db="EMBL/GenBank/DDBJ databases">
        <title>Complete sequence of Chromosome1 of Ralstonia eutropha JMP134.</title>
        <authorList>
            <person name="Copeland A."/>
            <person name="Lucas S."/>
            <person name="Lapidus A."/>
            <person name="Barry K."/>
            <person name="Detter J.C."/>
            <person name="Glavina T."/>
            <person name="Hammon N."/>
            <person name="Israni S."/>
            <person name="Pitluck S."/>
            <person name="Goltsman E."/>
            <person name="Martinez M."/>
            <person name="Schmutz J."/>
            <person name="Larimer F."/>
            <person name="Land M."/>
            <person name="Lykidis A."/>
            <person name="Richardson P."/>
        </authorList>
    </citation>
    <scope>NUCLEOTIDE SEQUENCE</scope>
    <source>
        <strain evidence="2">JMP134</strain>
    </source>
</reference>
<dbReference type="HOGENOM" id="CLU_050686_1_0_4"/>
<sequence length="367" mass="39492">MSGGVTLRRGILSGLLRRTTVGVDIGSSSVKVVELSVGGSKQDYRLEKCASELLDRNAVADGNVINIEAVGIALKRALGKAGIRSKDVVLGVPSMLTESQTVSLPDNLSEDELYSQVESEAHRLYPPSQTVNFDFAVIGPSETEGGIGVRVTAANSDRVQERVTAAEMAGLRPQVMDVEEYAVQRTIVQMLGVPREMSEADARALPVVAVVHLGGSRSKAIFYQGWKELYEQPLNSYGDQLTQSAARMFTLDALKAEIKKRKNTLPEAWRTQLLKPSLEALAMEVQAAVGNFIASSSLGRVDEILLSGGHASLLGVQAAIQQQTQITTTLANPFANMVTNGKVNERYLQRDLPAYIVSAGLALRGLQ</sequence>
<dbReference type="EMBL" id="CP000090">
    <property type="protein sequence ID" value="AAZ62495.1"/>
    <property type="molecule type" value="Genomic_DNA"/>
</dbReference>
<dbReference type="SMART" id="SM00842">
    <property type="entry name" value="FtsA"/>
    <property type="match status" value="1"/>
</dbReference>
<dbReference type="PANTHER" id="PTHR32432">
    <property type="entry name" value="CELL DIVISION PROTEIN FTSA-RELATED"/>
    <property type="match status" value="1"/>
</dbReference>
<evidence type="ECO:0000313" key="2">
    <source>
        <dbReference type="EMBL" id="AAZ62495.1"/>
    </source>
</evidence>
<accession>Q46WI8</accession>
<dbReference type="eggNOG" id="COG4972">
    <property type="taxonomic scope" value="Bacteria"/>
</dbReference>
<organism evidence="2">
    <name type="scientific">Cupriavidus pinatubonensis (strain JMP 134 / LMG 1197)</name>
    <name type="common">Cupriavidus necator (strain JMP 134)</name>
    <dbReference type="NCBI Taxonomy" id="264198"/>
    <lineage>
        <taxon>Bacteria</taxon>
        <taxon>Pseudomonadati</taxon>
        <taxon>Pseudomonadota</taxon>
        <taxon>Betaproteobacteria</taxon>
        <taxon>Burkholderiales</taxon>
        <taxon>Burkholderiaceae</taxon>
        <taxon>Cupriavidus</taxon>
    </lineage>
</organism>
<dbReference type="GO" id="GO:0051301">
    <property type="term" value="P:cell division"/>
    <property type="evidence" value="ECO:0007669"/>
    <property type="project" value="InterPro"/>
</dbReference>
<dbReference type="Gene3D" id="3.30.1490.300">
    <property type="match status" value="1"/>
</dbReference>
<protein>
    <submittedName>
        <fullName evidence="2">Type IV pilus assembly protein PilM</fullName>
    </submittedName>
</protein>
<dbReference type="InterPro" id="IPR005883">
    <property type="entry name" value="PilM"/>
</dbReference>
<dbReference type="PIRSF" id="PIRSF019169">
    <property type="entry name" value="PilM"/>
    <property type="match status" value="1"/>
</dbReference>
<dbReference type="OrthoDB" id="9773403at2"/>
<dbReference type="PANTHER" id="PTHR32432:SF3">
    <property type="entry name" value="ETHANOLAMINE UTILIZATION PROTEIN EUTJ"/>
    <property type="match status" value="1"/>
</dbReference>
<evidence type="ECO:0000259" key="1">
    <source>
        <dbReference type="SMART" id="SM00842"/>
    </source>
</evidence>
<dbReference type="STRING" id="264198.Reut_A3135"/>
<feature type="domain" description="SHS2" evidence="1">
    <location>
        <begin position="20"/>
        <end position="187"/>
    </location>
</feature>